<dbReference type="InterPro" id="IPR052899">
    <property type="entry name" value="Class-I_DAHP_synthase"/>
</dbReference>
<name>A0A7V1PVC2_CALAY</name>
<dbReference type="GO" id="GO:0016832">
    <property type="term" value="F:aldehyde-lyase activity"/>
    <property type="evidence" value="ECO:0007669"/>
    <property type="project" value="InterPro"/>
</dbReference>
<dbReference type="Gene3D" id="3.30.70.260">
    <property type="match status" value="1"/>
</dbReference>
<dbReference type="SUPFAM" id="SSF53850">
    <property type="entry name" value="Periplasmic binding protein-like II"/>
    <property type="match status" value="1"/>
</dbReference>
<dbReference type="PANTHER" id="PTHR43018:SF2">
    <property type="entry name" value="PHOSPHO-2-DEHYDRO-3-DEOXYHEPTONATE ALDOLASE"/>
    <property type="match status" value="1"/>
</dbReference>
<evidence type="ECO:0000256" key="1">
    <source>
        <dbReference type="ARBA" id="ARBA00022679"/>
    </source>
</evidence>
<dbReference type="EC" id="2.5.1.54" evidence="4"/>
<dbReference type="Gene3D" id="3.40.190.10">
    <property type="entry name" value="Periplasmic binding protein-like II"/>
    <property type="match status" value="2"/>
</dbReference>
<proteinExistence type="predicted"/>
<keyword evidence="1 4" id="KW-0808">Transferase</keyword>
<dbReference type="InterPro" id="IPR045865">
    <property type="entry name" value="ACT-like_dom_sf"/>
</dbReference>
<comment type="caution">
    <text evidence="4">The sequence shown here is derived from an EMBL/GenBank/DDBJ whole genome shotgun (WGS) entry which is preliminary data.</text>
</comment>
<dbReference type="NCBIfam" id="NF009239">
    <property type="entry name" value="PRK12595.1"/>
    <property type="match status" value="1"/>
</dbReference>
<dbReference type="GO" id="GO:0009094">
    <property type="term" value="P:L-phenylalanine biosynthetic process"/>
    <property type="evidence" value="ECO:0007669"/>
    <property type="project" value="UniProtKB-UniPathway"/>
</dbReference>
<dbReference type="Proteomes" id="UP000886005">
    <property type="component" value="Unassembled WGS sequence"/>
</dbReference>
<dbReference type="NCBIfam" id="NF006421">
    <property type="entry name" value="PRK08673.1"/>
    <property type="match status" value="1"/>
</dbReference>
<dbReference type="GO" id="GO:0004664">
    <property type="term" value="F:prephenate dehydratase activity"/>
    <property type="evidence" value="ECO:0007669"/>
    <property type="project" value="InterPro"/>
</dbReference>
<dbReference type="PROSITE" id="PS51171">
    <property type="entry name" value="PREPHENATE_DEHYDR_3"/>
    <property type="match status" value="1"/>
</dbReference>
<reference evidence="4" key="1">
    <citation type="journal article" date="2020" name="mSystems">
        <title>Genome- and Community-Level Interaction Insights into Carbon Utilization and Element Cycling Functions of Hydrothermarchaeota in Hydrothermal Sediment.</title>
        <authorList>
            <person name="Zhou Z."/>
            <person name="Liu Y."/>
            <person name="Xu W."/>
            <person name="Pan J."/>
            <person name="Luo Z.H."/>
            <person name="Li M."/>
        </authorList>
    </citation>
    <scope>NUCLEOTIDE SEQUENCE [LARGE SCALE GENOMIC DNA]</scope>
    <source>
        <strain evidence="4">HyVt-456</strain>
    </source>
</reference>
<dbReference type="Pfam" id="PF00793">
    <property type="entry name" value="DAHP_synth_1"/>
    <property type="match status" value="1"/>
</dbReference>
<feature type="domain" description="ACT" evidence="3">
    <location>
        <begin position="201"/>
        <end position="278"/>
    </location>
</feature>
<dbReference type="GO" id="GO:0003849">
    <property type="term" value="F:3-deoxy-7-phosphoheptulonate synthase activity"/>
    <property type="evidence" value="ECO:0007669"/>
    <property type="project" value="UniProtKB-EC"/>
</dbReference>
<dbReference type="CDD" id="cd04905">
    <property type="entry name" value="ACT_CM-PDT"/>
    <property type="match status" value="1"/>
</dbReference>
<protein>
    <submittedName>
        <fullName evidence="4">3-deoxy-7-phosphoheptulonate synthase</fullName>
        <ecNumber evidence="4">2.5.1.54</ecNumber>
    </submittedName>
</protein>
<dbReference type="PROSITE" id="PS51671">
    <property type="entry name" value="ACT"/>
    <property type="match status" value="1"/>
</dbReference>
<accession>A0A7V1PVC2</accession>
<dbReference type="UniPathway" id="UPA00121">
    <property type="reaction ID" value="UER00345"/>
</dbReference>
<dbReference type="InterPro" id="IPR002912">
    <property type="entry name" value="ACT_dom"/>
</dbReference>
<gene>
    <name evidence="4" type="primary">aroF</name>
    <name evidence="4" type="ORF">ENJ10_11135</name>
</gene>
<dbReference type="InterPro" id="IPR006268">
    <property type="entry name" value="DAHP_syn_2"/>
</dbReference>
<sequence length="565" mass="62437">MEKSSLKVGYQGEKGAYSETALHELFKETAAEAVPFRTSYEVVDAMKKGRIDVGLLPIDNSIVGNITHTYDLLVENRLTITREIIIPIHHNLLVFPGVQSDQIRKIYSHPAAIAQCEVFLRGLPLAEIIPTYDTAGSAKMIADKKLTDTAAIAGDRAAELYGLEKLKQQIEDYPHNQTRFVLISSENISYKQDDLAPWKTTIVFNTLDQPGMLYKCLGVIEKYNLNMTMLTSRPHKTEPWKFNFFAEIDGHAESETLKKAFEEIRGMTGFLHLLGSYHRYEAQGLYSLEAAAGEKRINVTAPLYSLERHPDATVIRVDGVQIGGGTFTVIAGPCSVEGRHQMIESAKISKEQQAHILRGGAFKPRTSPYSFQGLGEEGLKLLKEAGRQYNMPVITEVIAPEDVELVASYSDILQIGARNMQNFVLLQEVGRCKKPVFLKRGMMATVKELLLSAEYILAKGNADVILCERGIRTFETATRNTLDISAIPLLKEKTHLPVFVDPSHATGIPSLIEPVAKAAAAIGADGIMVEVHFNPAAALSDADQALSEKQFASLMASLKKMQLFM</sequence>
<dbReference type="NCBIfam" id="TIGR01361">
    <property type="entry name" value="DAHP_synth_Bsub"/>
    <property type="match status" value="1"/>
</dbReference>
<organism evidence="4">
    <name type="scientific">Caldithrix abyssi</name>
    <dbReference type="NCBI Taxonomy" id="187145"/>
    <lineage>
        <taxon>Bacteria</taxon>
        <taxon>Pseudomonadati</taxon>
        <taxon>Calditrichota</taxon>
        <taxon>Calditrichia</taxon>
        <taxon>Calditrichales</taxon>
        <taxon>Calditrichaceae</taxon>
        <taxon>Caldithrix</taxon>
    </lineage>
</organism>
<dbReference type="PANTHER" id="PTHR43018">
    <property type="entry name" value="PHOSPHO-2-DEHYDRO-3-DEOXYHEPTONATE ALDOLASE"/>
    <property type="match status" value="1"/>
</dbReference>
<evidence type="ECO:0000259" key="2">
    <source>
        <dbReference type="PROSITE" id="PS51171"/>
    </source>
</evidence>
<dbReference type="CDD" id="cd13631">
    <property type="entry name" value="PBP2_Ct-PDT_like"/>
    <property type="match status" value="1"/>
</dbReference>
<dbReference type="NCBIfam" id="NF008865">
    <property type="entry name" value="PRK11898.1"/>
    <property type="match status" value="1"/>
</dbReference>
<dbReference type="InterPro" id="IPR006218">
    <property type="entry name" value="DAHP1/KDSA"/>
</dbReference>
<dbReference type="SUPFAM" id="SSF55021">
    <property type="entry name" value="ACT-like"/>
    <property type="match status" value="1"/>
</dbReference>
<dbReference type="SUPFAM" id="SSF51569">
    <property type="entry name" value="Aldolase"/>
    <property type="match status" value="1"/>
</dbReference>
<feature type="domain" description="Prephenate dehydratase" evidence="2">
    <location>
        <begin position="7"/>
        <end position="185"/>
    </location>
</feature>
<dbReference type="InterPro" id="IPR018528">
    <property type="entry name" value="Preph_deHydtase_CS"/>
</dbReference>
<dbReference type="Gene3D" id="3.20.20.70">
    <property type="entry name" value="Aldolase class I"/>
    <property type="match status" value="1"/>
</dbReference>
<dbReference type="Pfam" id="PF00800">
    <property type="entry name" value="PDT"/>
    <property type="match status" value="1"/>
</dbReference>
<dbReference type="PROSITE" id="PS00857">
    <property type="entry name" value="PREPHENATE_DEHYDR_1"/>
    <property type="match status" value="1"/>
</dbReference>
<dbReference type="InterPro" id="IPR013785">
    <property type="entry name" value="Aldolase_TIM"/>
</dbReference>
<dbReference type="AlphaFoldDB" id="A0A7V1PVC2"/>
<dbReference type="EMBL" id="DRLD01000309">
    <property type="protein sequence ID" value="HED11232.1"/>
    <property type="molecule type" value="Genomic_DNA"/>
</dbReference>
<dbReference type="InterPro" id="IPR001086">
    <property type="entry name" value="Preph_deHydtase"/>
</dbReference>
<evidence type="ECO:0000259" key="3">
    <source>
        <dbReference type="PROSITE" id="PS51671"/>
    </source>
</evidence>
<evidence type="ECO:0000313" key="4">
    <source>
        <dbReference type="EMBL" id="HED11232.1"/>
    </source>
</evidence>